<protein>
    <submittedName>
        <fullName evidence="1">Uncharacterized protein</fullName>
    </submittedName>
</protein>
<dbReference type="Proteomes" id="UP000218387">
    <property type="component" value="Chromosome"/>
</dbReference>
<gene>
    <name evidence="1" type="ORF">CPZ25_014560</name>
</gene>
<dbReference type="AlphaFoldDB" id="A0A4P9CA70"/>
<keyword evidence="2" id="KW-1185">Reference proteome</keyword>
<organism evidence="1 2">
    <name type="scientific">Eubacterium maltosivorans</name>
    <dbReference type="NCBI Taxonomy" id="2041044"/>
    <lineage>
        <taxon>Bacteria</taxon>
        <taxon>Bacillati</taxon>
        <taxon>Bacillota</taxon>
        <taxon>Clostridia</taxon>
        <taxon>Eubacteriales</taxon>
        <taxon>Eubacteriaceae</taxon>
        <taxon>Eubacterium</taxon>
    </lineage>
</organism>
<accession>A0A4P9CA70</accession>
<dbReference type="KEGG" id="emt:CPZ25_014560"/>
<evidence type="ECO:0000313" key="2">
    <source>
        <dbReference type="Proteomes" id="UP000218387"/>
    </source>
</evidence>
<proteinExistence type="predicted"/>
<evidence type="ECO:0000313" key="1">
    <source>
        <dbReference type="EMBL" id="QCT72497.1"/>
    </source>
</evidence>
<dbReference type="RefSeq" id="WP_058696071.1">
    <property type="nucleotide sequence ID" value="NZ_CP029487.1"/>
</dbReference>
<sequence length="145" mass="16258">MKNTFAIRCQKCGYEKDFYLGVGLLHSGAPDFDSEYAVLPRLVRDPEALARIKRMVAEEGGTLVTDYRYGVYRCPACGAFYKRFAYAVEKADGQKIMPEYICECGETLEAVEPETLNLSDCVCPECGEKRLHEADSTFSPLDSED</sequence>
<dbReference type="EMBL" id="CP029487">
    <property type="protein sequence ID" value="QCT72497.1"/>
    <property type="molecule type" value="Genomic_DNA"/>
</dbReference>
<name>A0A4P9CA70_EUBML</name>
<reference evidence="1 2" key="1">
    <citation type="submission" date="2018-05" db="EMBL/GenBank/DDBJ databases">
        <title>Genome comparison of Eubacterium sp.</title>
        <authorList>
            <person name="Feng Y."/>
            <person name="Sanchez-Andrea I."/>
            <person name="Stams A.J.M."/>
            <person name="De Vos W.M."/>
        </authorList>
    </citation>
    <scope>NUCLEOTIDE SEQUENCE [LARGE SCALE GENOMIC DNA]</scope>
    <source>
        <strain evidence="1 2">YI</strain>
    </source>
</reference>